<keyword evidence="7" id="KW-0966">Cell projection</keyword>
<evidence type="ECO:0000256" key="1">
    <source>
        <dbReference type="ARBA" id="ARBA00004442"/>
    </source>
</evidence>
<feature type="signal peptide" evidence="5">
    <location>
        <begin position="1"/>
        <end position="25"/>
    </location>
</feature>
<evidence type="ECO:0000256" key="2">
    <source>
        <dbReference type="ARBA" id="ARBA00023136"/>
    </source>
</evidence>
<dbReference type="InterPro" id="IPR006665">
    <property type="entry name" value="OmpA-like"/>
</dbReference>
<dbReference type="Proteomes" id="UP000308181">
    <property type="component" value="Unassembled WGS sequence"/>
</dbReference>
<evidence type="ECO:0000313" key="7">
    <source>
        <dbReference type="EMBL" id="TKB98674.1"/>
    </source>
</evidence>
<protein>
    <submittedName>
        <fullName evidence="7">Flagellar motor protein MotB</fullName>
    </submittedName>
</protein>
<dbReference type="Pfam" id="PF00691">
    <property type="entry name" value="OmpA"/>
    <property type="match status" value="1"/>
</dbReference>
<keyword evidence="2 4" id="KW-0472">Membrane</keyword>
<gene>
    <name evidence="7" type="ORF">FA046_06035</name>
</gene>
<organism evidence="7 8">
    <name type="scientific">Pedobacter cryophilus</name>
    <dbReference type="NCBI Taxonomy" id="2571271"/>
    <lineage>
        <taxon>Bacteria</taxon>
        <taxon>Pseudomonadati</taxon>
        <taxon>Bacteroidota</taxon>
        <taxon>Sphingobacteriia</taxon>
        <taxon>Sphingobacteriales</taxon>
        <taxon>Sphingobacteriaceae</taxon>
        <taxon>Pedobacter</taxon>
    </lineage>
</organism>
<dbReference type="PANTHER" id="PTHR30329">
    <property type="entry name" value="STATOR ELEMENT OF FLAGELLAR MOTOR COMPLEX"/>
    <property type="match status" value="1"/>
</dbReference>
<evidence type="ECO:0000256" key="4">
    <source>
        <dbReference type="PROSITE-ProRule" id="PRU00473"/>
    </source>
</evidence>
<dbReference type="InterPro" id="IPR050330">
    <property type="entry name" value="Bact_OuterMem_StrucFunc"/>
</dbReference>
<keyword evidence="8" id="KW-1185">Reference proteome</keyword>
<dbReference type="PROSITE" id="PS51123">
    <property type="entry name" value="OMPA_2"/>
    <property type="match status" value="1"/>
</dbReference>
<evidence type="ECO:0000259" key="6">
    <source>
        <dbReference type="PROSITE" id="PS51123"/>
    </source>
</evidence>
<dbReference type="InterPro" id="IPR036737">
    <property type="entry name" value="OmpA-like_sf"/>
</dbReference>
<keyword evidence="3" id="KW-0998">Cell outer membrane</keyword>
<dbReference type="PANTHER" id="PTHR30329:SF21">
    <property type="entry name" value="LIPOPROTEIN YIAD-RELATED"/>
    <property type="match status" value="1"/>
</dbReference>
<dbReference type="GO" id="GO:0009279">
    <property type="term" value="C:cell outer membrane"/>
    <property type="evidence" value="ECO:0007669"/>
    <property type="project" value="UniProtKB-SubCell"/>
</dbReference>
<dbReference type="PRINTS" id="PR01021">
    <property type="entry name" value="OMPADOMAIN"/>
</dbReference>
<keyword evidence="5" id="KW-0732">Signal</keyword>
<dbReference type="OrthoDB" id="9805566at2"/>
<evidence type="ECO:0000256" key="3">
    <source>
        <dbReference type="ARBA" id="ARBA00023237"/>
    </source>
</evidence>
<dbReference type="AlphaFoldDB" id="A0A4U1C138"/>
<feature type="domain" description="OmpA-like" evidence="6">
    <location>
        <begin position="523"/>
        <end position="645"/>
    </location>
</feature>
<dbReference type="EMBL" id="SWBP01000002">
    <property type="protein sequence ID" value="TKB98674.1"/>
    <property type="molecule type" value="Genomic_DNA"/>
</dbReference>
<dbReference type="InterPro" id="IPR006664">
    <property type="entry name" value="OMP_bac"/>
</dbReference>
<name>A0A4U1C138_9SPHI</name>
<feature type="chain" id="PRO_5020840097" evidence="5">
    <location>
        <begin position="26"/>
        <end position="645"/>
    </location>
</feature>
<dbReference type="Gene3D" id="3.30.1330.60">
    <property type="entry name" value="OmpA-like domain"/>
    <property type="match status" value="1"/>
</dbReference>
<keyword evidence="7" id="KW-0969">Cilium</keyword>
<keyword evidence="7" id="KW-0282">Flagellum</keyword>
<comment type="caution">
    <text evidence="7">The sequence shown here is derived from an EMBL/GenBank/DDBJ whole genome shotgun (WGS) entry which is preliminary data.</text>
</comment>
<dbReference type="SUPFAM" id="SSF103088">
    <property type="entry name" value="OmpA-like"/>
    <property type="match status" value="1"/>
</dbReference>
<reference evidence="7 8" key="1">
    <citation type="submission" date="2019-04" db="EMBL/GenBank/DDBJ databases">
        <title>Pedobacter sp. AR-3-17 sp. nov., isolated from Arctic soil.</title>
        <authorList>
            <person name="Dahal R.H."/>
            <person name="Kim D.-U."/>
        </authorList>
    </citation>
    <scope>NUCLEOTIDE SEQUENCE [LARGE SCALE GENOMIC DNA]</scope>
    <source>
        <strain evidence="7 8">AR-3-17</strain>
    </source>
</reference>
<dbReference type="CDD" id="cd07185">
    <property type="entry name" value="OmpA_C-like"/>
    <property type="match status" value="1"/>
</dbReference>
<evidence type="ECO:0000256" key="5">
    <source>
        <dbReference type="SAM" id="SignalP"/>
    </source>
</evidence>
<sequence>MSPKNKISKKIILCLLMFVSASSFAQKISSSPTWWFGVSAAGNLNYYSGTTQRLDNAYFVPTAFHKGTGVRPFGSILMEYNSGKLFGGMLNIGYDGRGAKFDDVIAPCDCPATLKSNLSYVTIEPSLRVNAGATNFYFFAGPRVAFNLSKDYEYTQLKQEDRDGDFSAIDKTIFSGQVGIGYDYLISTPNAKTAVVLSPFMSFHPYFGQEPRTIESLSISTVRTGLALKFGKGSNQTVTENNNVVVPNRDVDFSVRAPKVIPQKRQVSETLPLLNYVFFDNESNKIPSRYILLNQSQASNFKEEQLEKEETANMTGRSARQINVYHNILNILGDRLRSNPQATISLSGASLNGAEEGKVFAEEIKEYLVSVFGINSSRITTQGRVKPLVPSEQPGGSKELTLLRTGDRRVDITSSSPELLLEVGGGMMKPIQITANQVDPLDSHVLFNVDGAEDVLRSWSIAMTDENGTVQNFGPFTKNQGSFPGKTILGNRSTGDYKVVMTGITKKGETVKKESTVRLVRQDDLIDKGYRYSILFDFDKTKTIASYDNFLKTTVAPLIADGSTVIIHGHTDAIGSEDYNYTLSRTRAMETQKLLNNALKSSGKNNVKFETLGFGEDVNNAPFDNSTPEERFYNRTVIIDIIPAK</sequence>
<comment type="subcellular location">
    <subcellularLocation>
        <location evidence="1">Cell outer membrane</location>
    </subcellularLocation>
</comment>
<accession>A0A4U1C138</accession>
<evidence type="ECO:0000313" key="8">
    <source>
        <dbReference type="Proteomes" id="UP000308181"/>
    </source>
</evidence>
<proteinExistence type="predicted"/>